<dbReference type="GO" id="GO:0003824">
    <property type="term" value="F:catalytic activity"/>
    <property type="evidence" value="ECO:0007669"/>
    <property type="project" value="InterPro"/>
</dbReference>
<comment type="caution">
    <text evidence="2">The sequence shown here is derived from an EMBL/GenBank/DDBJ whole genome shotgun (WGS) entry which is preliminary data.</text>
</comment>
<dbReference type="SUPFAM" id="SSF53474">
    <property type="entry name" value="alpha/beta-Hydrolases"/>
    <property type="match status" value="1"/>
</dbReference>
<dbReference type="InterPro" id="IPR000073">
    <property type="entry name" value="AB_hydrolase_1"/>
</dbReference>
<organism evidence="2 3">
    <name type="scientific">Tumebacillus flagellatus</name>
    <dbReference type="NCBI Taxonomy" id="1157490"/>
    <lineage>
        <taxon>Bacteria</taxon>
        <taxon>Bacillati</taxon>
        <taxon>Bacillota</taxon>
        <taxon>Bacilli</taxon>
        <taxon>Bacillales</taxon>
        <taxon>Alicyclobacillaceae</taxon>
        <taxon>Tumebacillus</taxon>
    </lineage>
</organism>
<dbReference type="EMBL" id="JMIR01000039">
    <property type="protein sequence ID" value="KEO81349.1"/>
    <property type="molecule type" value="Genomic_DNA"/>
</dbReference>
<accession>A0A074LJS2</accession>
<dbReference type="RefSeq" id="WP_038093371.1">
    <property type="nucleotide sequence ID" value="NZ_JMIR01000039.1"/>
</dbReference>
<sequence length="267" mass="29933">MTTTVEKGFAKKSGLYYERLGSGTPILLIHGMNLDTRMWDGIFEDLGNDFQVIRFDLRGFGQSPEQKEQYAIYEDIRDLLDELGIEKTYIVGHSLGGGIQLEFACAYPERVLGMVHAYGALLGTPRSEISVKNHEKMVELAQSGDMDAYMEHDLYSLLDGLNAEPGRVGGTVRERVREMRAHANGLNFDFRLLNVLEPLPIARLEEIQAPLLTIYGNYDAPDFETISNTLVERMPNAKQVFLEGTGHMGPMEKPVEFAQLVRGFVGK</sequence>
<evidence type="ECO:0000313" key="2">
    <source>
        <dbReference type="EMBL" id="KEO81349.1"/>
    </source>
</evidence>
<dbReference type="AlphaFoldDB" id="A0A074LJS2"/>
<reference evidence="2 3" key="1">
    <citation type="journal article" date="2013" name="Int. J. Syst. Evol. Microbiol.">
        <title>Tumebacillus flagellatus sp. nov., an alpha-amylase/pullulanase-producing bacterium isolated from cassava wastewater.</title>
        <authorList>
            <person name="Wang Q."/>
            <person name="Xie N."/>
            <person name="Qin Y."/>
            <person name="Shen N."/>
            <person name="Zhu J."/>
            <person name="Mi H."/>
            <person name="Huang R."/>
        </authorList>
    </citation>
    <scope>NUCLEOTIDE SEQUENCE [LARGE SCALE GENOMIC DNA]</scope>
    <source>
        <strain evidence="2 3">GST4</strain>
    </source>
</reference>
<protein>
    <recommendedName>
        <fullName evidence="1">AB hydrolase-1 domain-containing protein</fullName>
    </recommendedName>
</protein>
<evidence type="ECO:0000313" key="3">
    <source>
        <dbReference type="Proteomes" id="UP000027931"/>
    </source>
</evidence>
<dbReference type="STRING" id="1157490.EL26_21160"/>
<dbReference type="PRINTS" id="PR00412">
    <property type="entry name" value="EPOXHYDRLASE"/>
</dbReference>
<dbReference type="Pfam" id="PF00561">
    <property type="entry name" value="Abhydrolase_1"/>
    <property type="match status" value="1"/>
</dbReference>
<dbReference type="InterPro" id="IPR050266">
    <property type="entry name" value="AB_hydrolase_sf"/>
</dbReference>
<dbReference type="Gene3D" id="3.40.50.1820">
    <property type="entry name" value="alpha/beta hydrolase"/>
    <property type="match status" value="1"/>
</dbReference>
<evidence type="ECO:0000259" key="1">
    <source>
        <dbReference type="Pfam" id="PF00561"/>
    </source>
</evidence>
<dbReference type="PRINTS" id="PR00111">
    <property type="entry name" value="ABHYDROLASE"/>
</dbReference>
<gene>
    <name evidence="2" type="ORF">EL26_21160</name>
</gene>
<dbReference type="OrthoDB" id="9808398at2"/>
<keyword evidence="3" id="KW-1185">Reference proteome</keyword>
<dbReference type="PANTHER" id="PTHR43798">
    <property type="entry name" value="MONOACYLGLYCEROL LIPASE"/>
    <property type="match status" value="1"/>
</dbReference>
<proteinExistence type="predicted"/>
<dbReference type="eggNOG" id="COG0596">
    <property type="taxonomic scope" value="Bacteria"/>
</dbReference>
<dbReference type="InterPro" id="IPR000639">
    <property type="entry name" value="Epox_hydrolase-like"/>
</dbReference>
<dbReference type="InterPro" id="IPR029058">
    <property type="entry name" value="AB_hydrolase_fold"/>
</dbReference>
<dbReference type="Proteomes" id="UP000027931">
    <property type="component" value="Unassembled WGS sequence"/>
</dbReference>
<feature type="domain" description="AB hydrolase-1" evidence="1">
    <location>
        <begin position="25"/>
        <end position="254"/>
    </location>
</feature>
<name>A0A074LJS2_9BACL</name>